<protein>
    <submittedName>
        <fullName evidence="1">Uncharacterized protein</fullName>
    </submittedName>
</protein>
<evidence type="ECO:0000313" key="1">
    <source>
        <dbReference type="EMBL" id="MCB8610817.1"/>
    </source>
</evidence>
<proteinExistence type="predicted"/>
<evidence type="ECO:0000313" key="2">
    <source>
        <dbReference type="Proteomes" id="UP001198439"/>
    </source>
</evidence>
<dbReference type="RefSeq" id="WP_227279808.1">
    <property type="nucleotide sequence ID" value="NZ_JAJDKR010000026.1"/>
</dbReference>
<comment type="caution">
    <text evidence="1">The sequence shown here is derived from an EMBL/GenBank/DDBJ whole genome shotgun (WGS) entry which is preliminary data.</text>
</comment>
<organism evidence="1 2">
    <name type="scientific">Faecalibacillus faecis</name>
    <dbReference type="NCBI Taxonomy" id="1982628"/>
    <lineage>
        <taxon>Bacteria</taxon>
        <taxon>Bacillati</taxon>
        <taxon>Bacillota</taxon>
        <taxon>Erysipelotrichia</taxon>
        <taxon>Erysipelotrichales</taxon>
        <taxon>Coprobacillaceae</taxon>
        <taxon>Faecalibacillus</taxon>
    </lineage>
</organism>
<accession>A0AAW4VSZ7</accession>
<reference evidence="1" key="1">
    <citation type="submission" date="2021-10" db="EMBL/GenBank/DDBJ databases">
        <title>Collection of gut derived symbiotic bacterial strains cultured from healthy donors.</title>
        <authorList>
            <person name="Lin H."/>
            <person name="Littmann E."/>
            <person name="Kohout C."/>
            <person name="Pamer E.G."/>
        </authorList>
    </citation>
    <scope>NUCLEOTIDE SEQUENCE</scope>
    <source>
        <strain evidence="1">DFI.4.48</strain>
    </source>
</reference>
<sequence>MNKIAKERYGNRVQINQSLFNCHNENSKAKIEEFLKRADTGENEIFETYNKKQAKENSLCLFVIMINKLLVILKDMKYHGTKIIQQSL</sequence>
<dbReference type="Proteomes" id="UP001198439">
    <property type="component" value="Unassembled WGS sequence"/>
</dbReference>
<gene>
    <name evidence="1" type="ORF">LJD69_09450</name>
</gene>
<dbReference type="AlphaFoldDB" id="A0AAW4VSZ7"/>
<dbReference type="EMBL" id="JAJDKZ010000026">
    <property type="protein sequence ID" value="MCB8610817.1"/>
    <property type="molecule type" value="Genomic_DNA"/>
</dbReference>
<name>A0AAW4VSZ7_9FIRM</name>